<dbReference type="SUPFAM" id="SSF46785">
    <property type="entry name" value="Winged helix' DNA-binding domain"/>
    <property type="match status" value="2"/>
</dbReference>
<dbReference type="InterPro" id="IPR000524">
    <property type="entry name" value="Tscrpt_reg_HTH_GntR"/>
</dbReference>
<dbReference type="Gene3D" id="1.20.120.530">
    <property type="entry name" value="GntR ligand-binding domain-like"/>
    <property type="match status" value="1"/>
</dbReference>
<keyword evidence="6" id="KW-1185">Reference proteome</keyword>
<dbReference type="SMART" id="SM00345">
    <property type="entry name" value="HTH_GNTR"/>
    <property type="match status" value="2"/>
</dbReference>
<evidence type="ECO:0000256" key="3">
    <source>
        <dbReference type="ARBA" id="ARBA00023163"/>
    </source>
</evidence>
<dbReference type="PANTHER" id="PTHR43537">
    <property type="entry name" value="TRANSCRIPTIONAL REGULATOR, GNTR FAMILY"/>
    <property type="match status" value="1"/>
</dbReference>
<evidence type="ECO:0000256" key="2">
    <source>
        <dbReference type="ARBA" id="ARBA00023125"/>
    </source>
</evidence>
<name>A0A1X7PL57_9HYPH</name>
<keyword evidence="2 5" id="KW-0238">DNA-binding</keyword>
<dbReference type="PROSITE" id="PS50949">
    <property type="entry name" value="HTH_GNTR"/>
    <property type="match status" value="1"/>
</dbReference>
<dbReference type="SUPFAM" id="SSF48008">
    <property type="entry name" value="GntR ligand-binding domain-like"/>
    <property type="match status" value="1"/>
</dbReference>
<keyword evidence="3" id="KW-0804">Transcription</keyword>
<proteinExistence type="predicted"/>
<accession>A0A1X7PL57</accession>
<organism evidence="5 6">
    <name type="scientific">Mesorhizobium australicum</name>
    <dbReference type="NCBI Taxonomy" id="536018"/>
    <lineage>
        <taxon>Bacteria</taxon>
        <taxon>Pseudomonadati</taxon>
        <taxon>Pseudomonadota</taxon>
        <taxon>Alphaproteobacteria</taxon>
        <taxon>Hyphomicrobiales</taxon>
        <taxon>Phyllobacteriaceae</taxon>
        <taxon>Mesorhizobium</taxon>
    </lineage>
</organism>
<dbReference type="GO" id="GO:0003700">
    <property type="term" value="F:DNA-binding transcription factor activity"/>
    <property type="evidence" value="ECO:0007669"/>
    <property type="project" value="InterPro"/>
</dbReference>
<dbReference type="Pfam" id="PF00392">
    <property type="entry name" value="GntR"/>
    <property type="match status" value="2"/>
</dbReference>
<dbReference type="InterPro" id="IPR008920">
    <property type="entry name" value="TF_FadR/GntR_C"/>
</dbReference>
<evidence type="ECO:0000259" key="4">
    <source>
        <dbReference type="PROSITE" id="PS50949"/>
    </source>
</evidence>
<protein>
    <submittedName>
        <fullName evidence="5">DNA-binding transcriptional regulator, GntR family</fullName>
    </submittedName>
</protein>
<dbReference type="InterPro" id="IPR011711">
    <property type="entry name" value="GntR_C"/>
</dbReference>
<keyword evidence="1" id="KW-0805">Transcription regulation</keyword>
<feature type="domain" description="HTH gntR-type" evidence="4">
    <location>
        <begin position="13"/>
        <end position="80"/>
    </location>
</feature>
<dbReference type="InterPro" id="IPR036390">
    <property type="entry name" value="WH_DNA-bd_sf"/>
</dbReference>
<dbReference type="GO" id="GO:0003677">
    <property type="term" value="F:DNA binding"/>
    <property type="evidence" value="ECO:0007669"/>
    <property type="project" value="UniProtKB-KW"/>
</dbReference>
<dbReference type="Gene3D" id="1.10.10.10">
    <property type="entry name" value="Winged helix-like DNA-binding domain superfamily/Winged helix DNA-binding domain"/>
    <property type="match status" value="2"/>
</dbReference>
<reference evidence="5 6" key="1">
    <citation type="submission" date="2017-04" db="EMBL/GenBank/DDBJ databases">
        <authorList>
            <person name="Afonso C.L."/>
            <person name="Miller P.J."/>
            <person name="Scott M.A."/>
            <person name="Spackman E."/>
            <person name="Goraichik I."/>
            <person name="Dimitrov K.M."/>
            <person name="Suarez D.L."/>
            <person name="Swayne D.E."/>
        </authorList>
    </citation>
    <scope>NUCLEOTIDE SEQUENCE [LARGE SCALE GENOMIC DNA]</scope>
    <source>
        <strain evidence="5 6">B5P</strain>
    </source>
</reference>
<gene>
    <name evidence="5" type="ORF">SAMN02982922_4452</name>
</gene>
<evidence type="ECO:0000313" key="6">
    <source>
        <dbReference type="Proteomes" id="UP000193083"/>
    </source>
</evidence>
<dbReference type="Pfam" id="PF07729">
    <property type="entry name" value="FCD"/>
    <property type="match status" value="1"/>
</dbReference>
<dbReference type="RefSeq" id="WP_085466141.1">
    <property type="nucleotide sequence ID" value="NZ_FXBL01000004.1"/>
</dbReference>
<dbReference type="EMBL" id="FXBL01000004">
    <property type="protein sequence ID" value="SMH51500.1"/>
    <property type="molecule type" value="Genomic_DNA"/>
</dbReference>
<evidence type="ECO:0000256" key="1">
    <source>
        <dbReference type="ARBA" id="ARBA00023015"/>
    </source>
</evidence>
<dbReference type="Proteomes" id="UP000193083">
    <property type="component" value="Unassembled WGS sequence"/>
</dbReference>
<dbReference type="InterPro" id="IPR036388">
    <property type="entry name" value="WH-like_DNA-bd_sf"/>
</dbReference>
<dbReference type="AlphaFoldDB" id="A0A1X7PL57"/>
<dbReference type="OrthoDB" id="7005926at2"/>
<dbReference type="PANTHER" id="PTHR43537:SF45">
    <property type="entry name" value="GNTR FAMILY REGULATORY PROTEIN"/>
    <property type="match status" value="1"/>
</dbReference>
<dbReference type="SMART" id="SM00895">
    <property type="entry name" value="FCD"/>
    <property type="match status" value="1"/>
</dbReference>
<sequence>MTKQKAGMAIPLTPLQRDLARRILEHLRDASLPAGTRVSAPELAALFKVSRSPIAGALSLLVERGVLRPTQTRRLEVACDLANANLDAIIPVSEVEDLYTRMMRDRSRGELPMEVSENELMPRYGVSRGVIRKLLMRFAAEGLAERLQGHGWRFVASLDSADTLKASYEFRLIVECSAFRVAGYQTDAQKIGQLRSAHQRVLAVGRGVITATEWFHVNSSFHETMASFSGNPFLTAAVQHQNNLRRMWEAAIYQHLTVDRIRVSCEEHLSILDAAESGNLEWAESLMREHLKKAGRL</sequence>
<evidence type="ECO:0000313" key="5">
    <source>
        <dbReference type="EMBL" id="SMH51500.1"/>
    </source>
</evidence>